<dbReference type="AlphaFoldDB" id="A0A6C0C8G2"/>
<evidence type="ECO:0000313" key="1">
    <source>
        <dbReference type="EMBL" id="QHT00647.1"/>
    </source>
</evidence>
<reference evidence="1" key="1">
    <citation type="journal article" date="2020" name="Nature">
        <title>Giant virus diversity and host interactions through global metagenomics.</title>
        <authorList>
            <person name="Schulz F."/>
            <person name="Roux S."/>
            <person name="Paez-Espino D."/>
            <person name="Jungbluth S."/>
            <person name="Walsh D.A."/>
            <person name="Denef V.J."/>
            <person name="McMahon K.D."/>
            <person name="Konstantinidis K.T."/>
            <person name="Eloe-Fadrosh E.A."/>
            <person name="Kyrpides N.C."/>
            <person name="Woyke T."/>
        </authorList>
    </citation>
    <scope>NUCLEOTIDE SEQUENCE</scope>
    <source>
        <strain evidence="1">GVMAG-M-3300020192-26</strain>
    </source>
</reference>
<protein>
    <submittedName>
        <fullName evidence="1">Uncharacterized protein</fullName>
    </submittedName>
</protein>
<proteinExistence type="predicted"/>
<name>A0A6C0C8G2_9ZZZZ</name>
<dbReference type="EMBL" id="MN739357">
    <property type="protein sequence ID" value="QHT00647.1"/>
    <property type="molecule type" value="Genomic_DNA"/>
</dbReference>
<organism evidence="1">
    <name type="scientific">viral metagenome</name>
    <dbReference type="NCBI Taxonomy" id="1070528"/>
    <lineage>
        <taxon>unclassified sequences</taxon>
        <taxon>metagenomes</taxon>
        <taxon>organismal metagenomes</taxon>
    </lineage>
</organism>
<accession>A0A6C0C8G2</accession>
<sequence>MFKKIEIIIARYLYLTIIIPNMQKITLDNVTITIQKEKINPIVDGLMDQIQNMEVAELLTKVDAIYNLLGDIRFIAIVASLDDEKLIKSFCVPLLPNIVVITKDNNLVSKFSKKMIEIVSQDESQKITNRFFLIHAWATAKGMSHSEEEEMLNRLLGDKKEQDNNSLPIFVVGRQNGKYDGYRLVTVDMIKTDKFELLLKKNVLEPGTIKSIDDIVYTDGSNNICVENFCLCVASYTMRCALNSHIYKNIICIVTDYGGRKIAEDTKQLTLDRTAAIGNNFIHLFIRSDIQCS</sequence>